<name>X1Q2U8_9ZZZZ</name>
<comment type="caution">
    <text evidence="2">The sequence shown here is derived from an EMBL/GenBank/DDBJ whole genome shotgun (WGS) entry which is preliminary data.</text>
</comment>
<feature type="region of interest" description="Disordered" evidence="1">
    <location>
        <begin position="1"/>
        <end position="37"/>
    </location>
</feature>
<sequence length="62" mass="7043">MKLMTIADTKDTVPQRTFEPHEELRPPTSADNRLGSDSSNQCIDGWLSHIREALYSIILVED</sequence>
<protein>
    <submittedName>
        <fullName evidence="2">Uncharacterized protein</fullName>
    </submittedName>
</protein>
<feature type="non-terminal residue" evidence="2">
    <location>
        <position position="62"/>
    </location>
</feature>
<evidence type="ECO:0000313" key="2">
    <source>
        <dbReference type="EMBL" id="GAI45415.1"/>
    </source>
</evidence>
<accession>X1Q2U8</accession>
<gene>
    <name evidence="2" type="ORF">S06H3_47066</name>
</gene>
<proteinExistence type="predicted"/>
<dbReference type="EMBL" id="BARV01029527">
    <property type="protein sequence ID" value="GAI45415.1"/>
    <property type="molecule type" value="Genomic_DNA"/>
</dbReference>
<feature type="compositionally biased region" description="Basic and acidic residues" evidence="1">
    <location>
        <begin position="8"/>
        <end position="25"/>
    </location>
</feature>
<organism evidence="2">
    <name type="scientific">marine sediment metagenome</name>
    <dbReference type="NCBI Taxonomy" id="412755"/>
    <lineage>
        <taxon>unclassified sequences</taxon>
        <taxon>metagenomes</taxon>
        <taxon>ecological metagenomes</taxon>
    </lineage>
</organism>
<evidence type="ECO:0000256" key="1">
    <source>
        <dbReference type="SAM" id="MobiDB-lite"/>
    </source>
</evidence>
<dbReference type="AlphaFoldDB" id="X1Q2U8"/>
<reference evidence="2" key="1">
    <citation type="journal article" date="2014" name="Front. Microbiol.">
        <title>High frequency of phylogenetically diverse reductive dehalogenase-homologous genes in deep subseafloor sedimentary metagenomes.</title>
        <authorList>
            <person name="Kawai M."/>
            <person name="Futagami T."/>
            <person name="Toyoda A."/>
            <person name="Takaki Y."/>
            <person name="Nishi S."/>
            <person name="Hori S."/>
            <person name="Arai W."/>
            <person name="Tsubouchi T."/>
            <person name="Morono Y."/>
            <person name="Uchiyama I."/>
            <person name="Ito T."/>
            <person name="Fujiyama A."/>
            <person name="Inagaki F."/>
            <person name="Takami H."/>
        </authorList>
    </citation>
    <scope>NUCLEOTIDE SEQUENCE</scope>
    <source>
        <strain evidence="2">Expedition CK06-06</strain>
    </source>
</reference>